<accession>A0ABQ1DWW5</accession>
<dbReference type="RefSeq" id="WP_188886528.1">
    <property type="nucleotide sequence ID" value="NZ_BLYJ01000003.1"/>
</dbReference>
<reference evidence="8 9" key="1">
    <citation type="submission" date="2020-06" db="EMBL/GenBank/DDBJ databases">
        <title>Characterization of fructooligosaccharide metabolism and fructooligosaccharide-degrading enzymes in human commensal butyrate producers.</title>
        <authorList>
            <person name="Tanno H."/>
            <person name="Fujii T."/>
            <person name="Hirano K."/>
            <person name="Maeno S."/>
            <person name="Tonozuka T."/>
            <person name="Sakamoto M."/>
            <person name="Ohkuma M."/>
            <person name="Tochio T."/>
            <person name="Endo A."/>
        </authorList>
    </citation>
    <scope>NUCLEOTIDE SEQUENCE [LARGE SCALE GENOMIC DNA]</scope>
    <source>
        <strain evidence="8 9">JCM 31056</strain>
    </source>
</reference>
<organism evidence="8 9">
    <name type="scientific">Butyricicoccus faecihominis</name>
    <dbReference type="NCBI Taxonomy" id="1712515"/>
    <lineage>
        <taxon>Bacteria</taxon>
        <taxon>Bacillati</taxon>
        <taxon>Bacillota</taxon>
        <taxon>Clostridia</taxon>
        <taxon>Eubacteriales</taxon>
        <taxon>Butyricicoccaceae</taxon>
        <taxon>Butyricicoccus</taxon>
    </lineage>
</organism>
<feature type="domain" description="UmuC" evidence="7">
    <location>
        <begin position="5"/>
        <end position="187"/>
    </location>
</feature>
<evidence type="ECO:0000256" key="1">
    <source>
        <dbReference type="ARBA" id="ARBA00010945"/>
    </source>
</evidence>
<dbReference type="SUPFAM" id="SSF100879">
    <property type="entry name" value="Lesion bypass DNA polymerase (Y-family), little finger domain"/>
    <property type="match status" value="1"/>
</dbReference>
<dbReference type="SUPFAM" id="SSF56672">
    <property type="entry name" value="DNA/RNA polymerases"/>
    <property type="match status" value="1"/>
</dbReference>
<dbReference type="CDD" id="cd03586">
    <property type="entry name" value="PolY_Pol_IV_kappa"/>
    <property type="match status" value="1"/>
</dbReference>
<keyword evidence="6" id="KW-0460">Magnesium</keyword>
<keyword evidence="6" id="KW-0235">DNA replication</keyword>
<dbReference type="EMBL" id="BLYJ01000003">
    <property type="protein sequence ID" value="GFO87221.1"/>
    <property type="molecule type" value="Genomic_DNA"/>
</dbReference>
<comment type="subunit">
    <text evidence="6">Monomer.</text>
</comment>
<dbReference type="InterPro" id="IPR017961">
    <property type="entry name" value="DNA_pol_Y-fam_little_finger"/>
</dbReference>
<dbReference type="Pfam" id="PF00817">
    <property type="entry name" value="IMS"/>
    <property type="match status" value="1"/>
</dbReference>
<keyword evidence="6" id="KW-0479">Metal-binding</keyword>
<evidence type="ECO:0000256" key="6">
    <source>
        <dbReference type="HAMAP-Rule" id="MF_01113"/>
    </source>
</evidence>
<comment type="catalytic activity">
    <reaction evidence="6">
        <text>DNA(n) + a 2'-deoxyribonucleoside 5'-triphosphate = DNA(n+1) + diphosphate</text>
        <dbReference type="Rhea" id="RHEA:22508"/>
        <dbReference type="Rhea" id="RHEA-COMP:17339"/>
        <dbReference type="Rhea" id="RHEA-COMP:17340"/>
        <dbReference type="ChEBI" id="CHEBI:33019"/>
        <dbReference type="ChEBI" id="CHEBI:61560"/>
        <dbReference type="ChEBI" id="CHEBI:173112"/>
        <dbReference type="EC" id="2.7.7.7"/>
    </reaction>
</comment>
<dbReference type="HAMAP" id="MF_01113">
    <property type="entry name" value="DNApol_IV"/>
    <property type="match status" value="1"/>
</dbReference>
<sequence length="404" mass="45518">MDRTILHCDCNSFFASVETLLDPSLADGPTAVCGDPESRHGIILAKNEKAKAFGVQTAETIWQAKRKCPDLRLVAPHRSEYVKFSRKCNELYLQYTDLVDPFGIDESFLDVTGSMHLFGSGEHIADELRRRMREEVGLTISVGVSFNRAFAKLGSDYKKPDGTTVFSRENFKQRVWSLPANTLLYVGKRASDRLNRLGVRTIGELAACDPAFIHSILGKNGDLLLRYARGEDDEPVRSFYAEREVKSVGNSMTFAHNLLGADECRMGITALCDNVGRRLRKRGMVCQTVQLGIRDPEFHNRSRQVTLERPTNSTRTLIDLSMQLLLGHWPMDKPVRLLSVTAANLLPENQSCEQLSLFDAAEDIQKRDRQHKLDQTVDALRQKFGDQSVVFAHSVKKKDKTDKT</sequence>
<keyword evidence="6" id="KW-0808">Transferase</keyword>
<dbReference type="Gene3D" id="1.10.150.20">
    <property type="entry name" value="5' to 3' exonuclease, C-terminal subdomain"/>
    <property type="match status" value="1"/>
</dbReference>
<dbReference type="InterPro" id="IPR036775">
    <property type="entry name" value="DNA_pol_Y-fam_lit_finger_sf"/>
</dbReference>
<comment type="function">
    <text evidence="6">Poorly processive, error-prone DNA polymerase involved in untargeted mutagenesis. Copies undamaged DNA at stalled replication forks, which arise in vivo from mismatched or misaligned primer ends. These misaligned primers can be extended by PolIV. Exhibits no 3'-5' exonuclease (proofreading) activity. May be involved in translesional synthesis, in conjunction with the beta clamp from PolIII.</text>
</comment>
<dbReference type="InterPro" id="IPR050116">
    <property type="entry name" value="DNA_polymerase-Y"/>
</dbReference>
<dbReference type="EC" id="2.7.7.7" evidence="6"/>
<keyword evidence="9" id="KW-1185">Reference proteome</keyword>
<feature type="active site" evidence="6">
    <location>
        <position position="106"/>
    </location>
</feature>
<protein>
    <recommendedName>
        <fullName evidence="6">DNA polymerase IV</fullName>
        <shortName evidence="6">Pol IV</shortName>
        <ecNumber evidence="6">2.7.7.7</ecNumber>
    </recommendedName>
</protein>
<gene>
    <name evidence="6" type="primary">dinB</name>
    <name evidence="8" type="ORF">BUFA31_03850</name>
</gene>
<dbReference type="Proteomes" id="UP000620147">
    <property type="component" value="Unassembled WGS sequence"/>
</dbReference>
<comment type="caution">
    <text evidence="8">The sequence shown here is derived from an EMBL/GenBank/DDBJ whole genome shotgun (WGS) entry which is preliminary data.</text>
</comment>
<dbReference type="NCBIfam" id="NF002677">
    <property type="entry name" value="PRK02406.1"/>
    <property type="match status" value="1"/>
</dbReference>
<dbReference type="Gene3D" id="3.30.1490.100">
    <property type="entry name" value="DNA polymerase, Y-family, little finger domain"/>
    <property type="match status" value="1"/>
</dbReference>
<comment type="similarity">
    <text evidence="1 6">Belongs to the DNA polymerase type-Y family.</text>
</comment>
<keyword evidence="6" id="KW-0238">DNA-binding</keyword>
<dbReference type="PROSITE" id="PS50173">
    <property type="entry name" value="UMUC"/>
    <property type="match status" value="1"/>
</dbReference>
<name>A0ABQ1DWW5_9FIRM</name>
<dbReference type="Gene3D" id="3.40.1170.60">
    <property type="match status" value="1"/>
</dbReference>
<proteinExistence type="inferred from homology"/>
<comment type="subcellular location">
    <subcellularLocation>
        <location evidence="6">Cytoplasm</location>
    </subcellularLocation>
</comment>
<comment type="cofactor">
    <cofactor evidence="6">
        <name>Mg(2+)</name>
        <dbReference type="ChEBI" id="CHEBI:18420"/>
    </cofactor>
    <text evidence="6">Binds 2 magnesium ions per subunit.</text>
</comment>
<feature type="binding site" evidence="6">
    <location>
        <position position="9"/>
    </location>
    <ligand>
        <name>Mg(2+)</name>
        <dbReference type="ChEBI" id="CHEBI:18420"/>
    </ligand>
</feature>
<feature type="site" description="Substrate discrimination" evidence="6">
    <location>
        <position position="14"/>
    </location>
</feature>
<evidence type="ECO:0000313" key="9">
    <source>
        <dbReference type="Proteomes" id="UP000620147"/>
    </source>
</evidence>
<keyword evidence="5 6" id="KW-0239">DNA-directed DNA polymerase</keyword>
<evidence type="ECO:0000256" key="5">
    <source>
        <dbReference type="ARBA" id="ARBA00022932"/>
    </source>
</evidence>
<evidence type="ECO:0000313" key="8">
    <source>
        <dbReference type="EMBL" id="GFO87221.1"/>
    </source>
</evidence>
<dbReference type="PANTHER" id="PTHR11076">
    <property type="entry name" value="DNA REPAIR POLYMERASE UMUC / TRANSFERASE FAMILY MEMBER"/>
    <property type="match status" value="1"/>
</dbReference>
<dbReference type="Pfam" id="PF11799">
    <property type="entry name" value="IMS_C"/>
    <property type="match status" value="1"/>
</dbReference>
<dbReference type="InterPro" id="IPR043128">
    <property type="entry name" value="Rev_trsase/Diguanyl_cyclase"/>
</dbReference>
<evidence type="ECO:0000256" key="3">
    <source>
        <dbReference type="ARBA" id="ARBA00022695"/>
    </source>
</evidence>
<keyword evidence="2 6" id="KW-0515">Mutator protein</keyword>
<dbReference type="PANTHER" id="PTHR11076:SF35">
    <property type="entry name" value="DNA REPAIR PROTEIN HOMOLOG YOBH"/>
    <property type="match status" value="1"/>
</dbReference>
<keyword evidence="4 6" id="KW-0227">DNA damage</keyword>
<keyword evidence="3 6" id="KW-0548">Nucleotidyltransferase</keyword>
<keyword evidence="6" id="KW-0963">Cytoplasm</keyword>
<dbReference type="InterPro" id="IPR043502">
    <property type="entry name" value="DNA/RNA_pol_sf"/>
</dbReference>
<evidence type="ECO:0000256" key="2">
    <source>
        <dbReference type="ARBA" id="ARBA00022457"/>
    </source>
</evidence>
<evidence type="ECO:0000256" key="4">
    <source>
        <dbReference type="ARBA" id="ARBA00022763"/>
    </source>
</evidence>
<evidence type="ECO:0000259" key="7">
    <source>
        <dbReference type="PROSITE" id="PS50173"/>
    </source>
</evidence>
<keyword evidence="6" id="KW-0234">DNA repair</keyword>
<dbReference type="InterPro" id="IPR001126">
    <property type="entry name" value="UmuC"/>
</dbReference>
<feature type="binding site" evidence="6">
    <location>
        <position position="105"/>
    </location>
    <ligand>
        <name>Mg(2+)</name>
        <dbReference type="ChEBI" id="CHEBI:18420"/>
    </ligand>
</feature>
<dbReference type="Gene3D" id="3.30.70.270">
    <property type="match status" value="1"/>
</dbReference>
<dbReference type="InterPro" id="IPR022880">
    <property type="entry name" value="DNApol_IV"/>
</dbReference>